<feature type="domain" description="Peptidase M60" evidence="1">
    <location>
        <begin position="91"/>
        <end position="375"/>
    </location>
</feature>
<sequence>MHDRQMFPWTWNDDKARAALPVSSDSRRIGCPRAQQNLKPPHLETIMDDRHDETAGSEPSSLTPRQTSFTVIGRTSADLNKVRQRRSLPHSDYQPTGIYVTKGEHVELSYYQDTTVKIWAVFGVPELNKPVTELLVFGYNSFEVRESGLLSFICQDAGHSVTVIIKGAYSGVPAFWLKETTNAMWQNMMVQYNNAPVVMLTSERAIIVVRYESARDYITDPEKLMTYYDELIRSQDDISGVLGEGETEWAIDPNKHLYVEADSLYMFATNGHMGFTGATALSYLLSGNPAQGWGPWHESGHQRQLSPMNWEDMTEVTVNIYSLATQERMEGRASRLDVEYPFIKEYLNSPHREFSRLPDHFQRVVMLWQLHLTFRTGFYPQLHQRYRLMQNLPQGSEDVLQRFIVETSLLSGRDLSTFFDRWGIYPTPETLRQISDLLPLEKNIWETDATTSFPIFLPVLTYFPELAHIRADLQADFTQTTRFSINEKWYGRYRYNVTKNGLVMSTLNHTSAVNCRVSFDGDRCYVDTPIQIMPGERWAVNIVPNDFDIIHYEAASNHDYPLLLASIKNLFTDERCVVLKPGLTQQALNMYFSEVNSLKPNATHVRLLHRAQRIFLENMIRSVQITSQGISVTFATAEFKNYNYQLKVDKYTFARLDKGYPLYSELVENTWITKLSVAHNILYSISVSLDHSSTPYTLFSGTLAEDNIVQPIRALFTDNTMTQLTSLADQKTVDALYTTVNGNPVISIKKRADYRSYLNIAQKLLLPRTYTKVVRTVSSLSVHFTGEAYKQFNYKMLVNNAYASEITRGKAYYSSVSNGVWTTSGTHDSDDNCKVTCDYKGATYVLYESNAADRRTETWAQDPYVTHCDPRDL</sequence>
<dbReference type="InterPro" id="IPR051244">
    <property type="entry name" value="TCAF"/>
</dbReference>
<evidence type="ECO:0000313" key="3">
    <source>
        <dbReference type="Proteomes" id="UP000271631"/>
    </source>
</evidence>
<dbReference type="PANTHER" id="PTHR15730">
    <property type="entry name" value="EXPERIMENTAL AUTOIMMUNE PROSTATITIS ANTIGEN 2-RELATED"/>
    <property type="match status" value="1"/>
</dbReference>
<dbReference type="PANTHER" id="PTHR15730:SF5">
    <property type="entry name" value="SI:CH211-210B2.2-RELATED"/>
    <property type="match status" value="1"/>
</dbReference>
<dbReference type="Proteomes" id="UP000271631">
    <property type="component" value="Unassembled WGS sequence"/>
</dbReference>
<dbReference type="InterPro" id="IPR031161">
    <property type="entry name" value="Peptidase_M60_dom"/>
</dbReference>
<evidence type="ECO:0000259" key="1">
    <source>
        <dbReference type="PROSITE" id="PS51723"/>
    </source>
</evidence>
<protein>
    <recommendedName>
        <fullName evidence="1">Peptidase M60 domain-containing protein</fullName>
    </recommendedName>
</protein>
<dbReference type="AlphaFoldDB" id="A0A3M6C3D7"/>
<name>A0A3M6C3D7_PSEYM</name>
<dbReference type="PROSITE" id="PS51723">
    <property type="entry name" value="PEPTIDASE_M60"/>
    <property type="match status" value="1"/>
</dbReference>
<dbReference type="Gene3D" id="1.10.390.30">
    <property type="entry name" value="Peptidase M60, enhancin-like domain 3"/>
    <property type="match status" value="1"/>
</dbReference>
<dbReference type="Pfam" id="PF13402">
    <property type="entry name" value="Peptidase_M60"/>
    <property type="match status" value="1"/>
</dbReference>
<evidence type="ECO:0000313" key="2">
    <source>
        <dbReference type="EMBL" id="RMV38310.1"/>
    </source>
</evidence>
<dbReference type="InterPro" id="IPR042279">
    <property type="entry name" value="Pep_M60_3"/>
</dbReference>
<organism evidence="2 3">
    <name type="scientific">Pseudomonas syringae pv. maculicola</name>
    <dbReference type="NCBI Taxonomy" id="59511"/>
    <lineage>
        <taxon>Bacteria</taxon>
        <taxon>Pseudomonadati</taxon>
        <taxon>Pseudomonadota</taxon>
        <taxon>Gammaproteobacteria</taxon>
        <taxon>Pseudomonadales</taxon>
        <taxon>Pseudomonadaceae</taxon>
        <taxon>Pseudomonas</taxon>
    </lineage>
</organism>
<dbReference type="EMBL" id="RBUQ01000127">
    <property type="protein sequence ID" value="RMV38310.1"/>
    <property type="molecule type" value="Genomic_DNA"/>
</dbReference>
<reference evidence="2 3" key="1">
    <citation type="submission" date="2018-08" db="EMBL/GenBank/DDBJ databases">
        <title>Recombination of ecologically and evolutionarily significant loci maintains genetic cohesion in the Pseudomonas syringae species complex.</title>
        <authorList>
            <person name="Dillon M."/>
            <person name="Thakur S."/>
            <person name="Almeida R.N.D."/>
            <person name="Weir B.S."/>
            <person name="Guttman D.S."/>
        </authorList>
    </citation>
    <scope>NUCLEOTIDE SEQUENCE [LARGE SCALE GENOMIC DNA]</scope>
    <source>
        <strain evidence="2 3">ICMP 11281</strain>
    </source>
</reference>
<dbReference type="SMART" id="SM01276">
    <property type="entry name" value="M60-like"/>
    <property type="match status" value="1"/>
</dbReference>
<dbReference type="Gene3D" id="2.60.120.1250">
    <property type="entry name" value="Peptidase M60, enhancin-like domain 1"/>
    <property type="match status" value="1"/>
</dbReference>
<gene>
    <name evidence="2" type="ORF">ALP13_04664</name>
</gene>
<comment type="caution">
    <text evidence="2">The sequence shown here is derived from an EMBL/GenBank/DDBJ whole genome shotgun (WGS) entry which is preliminary data.</text>
</comment>
<dbReference type="Gene3D" id="3.40.390.80">
    <property type="entry name" value="Peptidase M60, enhancin-like domain 2"/>
    <property type="match status" value="1"/>
</dbReference>
<proteinExistence type="predicted"/>
<accession>A0A3M6C3D7</accession>